<feature type="transmembrane region" description="Helical" evidence="1">
    <location>
        <begin position="12"/>
        <end position="33"/>
    </location>
</feature>
<evidence type="ECO:0000256" key="1">
    <source>
        <dbReference type="SAM" id="Phobius"/>
    </source>
</evidence>
<reference evidence="2 3" key="1">
    <citation type="submission" date="2016-06" db="EMBL/GenBank/DDBJ databases">
        <authorList>
            <person name="Kjaerup R.B."/>
            <person name="Dalgaard T.S."/>
            <person name="Juul-Madsen H.R."/>
        </authorList>
    </citation>
    <scope>NUCLEOTIDE SEQUENCE [LARGE SCALE GENOMIC DNA]</scope>
    <source>
        <strain evidence="2 3">DSM 43904</strain>
    </source>
</reference>
<evidence type="ECO:0000313" key="3">
    <source>
        <dbReference type="Proteomes" id="UP000198217"/>
    </source>
</evidence>
<accession>A0A1C5GXD7</accession>
<keyword evidence="1" id="KW-1133">Transmembrane helix</keyword>
<dbReference type="EMBL" id="LT607750">
    <property type="protein sequence ID" value="SCG38452.1"/>
    <property type="molecule type" value="Genomic_DNA"/>
</dbReference>
<evidence type="ECO:0008006" key="4">
    <source>
        <dbReference type="Google" id="ProtNLM"/>
    </source>
</evidence>
<feature type="transmembrane region" description="Helical" evidence="1">
    <location>
        <begin position="175"/>
        <end position="193"/>
    </location>
</feature>
<feature type="transmembrane region" description="Helical" evidence="1">
    <location>
        <begin position="77"/>
        <end position="103"/>
    </location>
</feature>
<protein>
    <recommendedName>
        <fullName evidence="4">ABC-2 family transporter protein</fullName>
    </recommendedName>
</protein>
<keyword evidence="1" id="KW-0472">Membrane</keyword>
<keyword evidence="1" id="KW-0812">Transmembrane</keyword>
<gene>
    <name evidence="2" type="ORF">GA0070609_0577</name>
</gene>
<feature type="transmembrane region" description="Helical" evidence="1">
    <location>
        <begin position="109"/>
        <end position="129"/>
    </location>
</feature>
<name>A0A1C5GXD7_9ACTN</name>
<keyword evidence="3" id="KW-1185">Reference proteome</keyword>
<feature type="transmembrane region" description="Helical" evidence="1">
    <location>
        <begin position="136"/>
        <end position="155"/>
    </location>
</feature>
<dbReference type="AlphaFoldDB" id="A0A1C5GXD7"/>
<organism evidence="2 3">
    <name type="scientific">Micromonospora echinaurantiaca</name>
    <dbReference type="NCBI Taxonomy" id="47857"/>
    <lineage>
        <taxon>Bacteria</taxon>
        <taxon>Bacillati</taxon>
        <taxon>Actinomycetota</taxon>
        <taxon>Actinomycetes</taxon>
        <taxon>Micromonosporales</taxon>
        <taxon>Micromonosporaceae</taxon>
        <taxon>Micromonospora</taxon>
    </lineage>
</organism>
<feature type="transmembrane region" description="Helical" evidence="1">
    <location>
        <begin position="39"/>
        <end position="57"/>
    </location>
</feature>
<dbReference type="Proteomes" id="UP000198217">
    <property type="component" value="Chromosome I"/>
</dbReference>
<evidence type="ECO:0000313" key="2">
    <source>
        <dbReference type="EMBL" id="SCG38452.1"/>
    </source>
</evidence>
<sequence>MIALVSSELYRAVTIRSSRASIVVFGVLGMLFGVLNIDAWALLAGMGAFGIAVMIVAQHHQHRTAVLLYLARPRRALVLVSQVITSVIVATGFAAISGVTVVARDEASRYQAILTVVPIIAGFAAANAAIVRRPTWLFLGYAGWFVFVEGLIGRFEAPLPFSSFLGAGAGDHRSLLVAAAWTVLAGAAAVIAVRRDLASD</sequence>
<proteinExistence type="predicted"/>